<protein>
    <submittedName>
        <fullName evidence="2">ImmA/IrrE family metallo-endopeptidase</fullName>
    </submittedName>
</protein>
<comment type="caution">
    <text evidence="2">The sequence shown here is derived from an EMBL/GenBank/DDBJ whole genome shotgun (WGS) entry which is preliminary data.</text>
</comment>
<proteinExistence type="predicted"/>
<dbReference type="PANTHER" id="PTHR43236:SF1">
    <property type="entry name" value="BLL7220 PROTEIN"/>
    <property type="match status" value="1"/>
</dbReference>
<evidence type="ECO:0000259" key="1">
    <source>
        <dbReference type="Pfam" id="PF06114"/>
    </source>
</evidence>
<name>A0A3N0GI78_9ACTN</name>
<accession>A0A3N0GI78</accession>
<dbReference type="AlphaFoldDB" id="A0A3N0GI78"/>
<dbReference type="RefSeq" id="WP_123224971.1">
    <property type="nucleotide sequence ID" value="NZ_RJSF01000047.1"/>
</dbReference>
<dbReference type="OrthoDB" id="572608at2"/>
<sequence length="181" mass="19931">MRRGFKAEAERLGEQVRDELGLGKTDALPLDRLAAERGAELRSAGDLIDVARLAEIDRLQPGAFSACTFEIGDRKVIVWNPLASPGRRTSDIAHELSHVLLKHAVKEVHTIGELTFFGCDPDEEQEANWLAGCLLLPRKLLVATLRAGATAADIAERYEVSLQMANYRISATGVMRQVARR</sequence>
<keyword evidence="3" id="KW-1185">Reference proteome</keyword>
<dbReference type="Pfam" id="PF06114">
    <property type="entry name" value="Peptidase_M78"/>
    <property type="match status" value="1"/>
</dbReference>
<organism evidence="2 3">
    <name type="scientific">Nocardioides pocheonensis</name>
    <dbReference type="NCBI Taxonomy" id="661485"/>
    <lineage>
        <taxon>Bacteria</taxon>
        <taxon>Bacillati</taxon>
        <taxon>Actinomycetota</taxon>
        <taxon>Actinomycetes</taxon>
        <taxon>Propionibacteriales</taxon>
        <taxon>Nocardioidaceae</taxon>
        <taxon>Nocardioides</taxon>
    </lineage>
</organism>
<dbReference type="Gene3D" id="1.10.10.2910">
    <property type="match status" value="1"/>
</dbReference>
<reference evidence="2 3" key="1">
    <citation type="submission" date="2018-11" db="EMBL/GenBank/DDBJ databases">
        <authorList>
            <person name="Li F."/>
        </authorList>
    </citation>
    <scope>NUCLEOTIDE SEQUENCE [LARGE SCALE GENOMIC DNA]</scope>
    <source>
        <strain evidence="2 3">Gsoil 818</strain>
    </source>
</reference>
<dbReference type="InterPro" id="IPR052345">
    <property type="entry name" value="Rad_response_metalloprotease"/>
</dbReference>
<feature type="domain" description="IrrE N-terminal-like" evidence="1">
    <location>
        <begin position="72"/>
        <end position="170"/>
    </location>
</feature>
<dbReference type="EMBL" id="RJSF01000047">
    <property type="protein sequence ID" value="RNM11740.1"/>
    <property type="molecule type" value="Genomic_DNA"/>
</dbReference>
<evidence type="ECO:0000313" key="2">
    <source>
        <dbReference type="EMBL" id="RNM11740.1"/>
    </source>
</evidence>
<dbReference type="Proteomes" id="UP000279994">
    <property type="component" value="Unassembled WGS sequence"/>
</dbReference>
<evidence type="ECO:0000313" key="3">
    <source>
        <dbReference type="Proteomes" id="UP000279994"/>
    </source>
</evidence>
<dbReference type="InterPro" id="IPR010359">
    <property type="entry name" value="IrrE_HExxH"/>
</dbReference>
<gene>
    <name evidence="2" type="ORF">EFL26_21530</name>
</gene>
<dbReference type="PANTHER" id="PTHR43236">
    <property type="entry name" value="ANTITOXIN HIGA1"/>
    <property type="match status" value="1"/>
</dbReference>